<evidence type="ECO:0000256" key="1">
    <source>
        <dbReference type="SAM" id="Phobius"/>
    </source>
</evidence>
<feature type="transmembrane region" description="Helical" evidence="1">
    <location>
        <begin position="3874"/>
        <end position="3896"/>
    </location>
</feature>
<organism evidence="2 3">
    <name type="scientific">Stylonychia lemnae</name>
    <name type="common">Ciliate</name>
    <dbReference type="NCBI Taxonomy" id="5949"/>
    <lineage>
        <taxon>Eukaryota</taxon>
        <taxon>Sar</taxon>
        <taxon>Alveolata</taxon>
        <taxon>Ciliophora</taxon>
        <taxon>Intramacronucleata</taxon>
        <taxon>Spirotrichea</taxon>
        <taxon>Stichotrichia</taxon>
        <taxon>Sporadotrichida</taxon>
        <taxon>Oxytrichidae</taxon>
        <taxon>Stylonychinae</taxon>
        <taxon>Stylonychia</taxon>
    </lineage>
</organism>
<dbReference type="PANTHER" id="PTHR11319:SF35">
    <property type="entry name" value="OUTER MEMBRANE PROTEIN PMPC-RELATED"/>
    <property type="match status" value="1"/>
</dbReference>
<gene>
    <name evidence="2" type="primary">Contig2213.g2384</name>
    <name evidence="2" type="ORF">STYLEM_8958</name>
</gene>
<dbReference type="InParanoid" id="A0A078ADQ5"/>
<keyword evidence="1" id="KW-0812">Transmembrane</keyword>
<accession>A0A078ADQ5</accession>
<sequence length="4710" mass="522507">MVASNAQNKLFLGVHLFNVLIGAENIVLLVILSMDVKVVQEKISSQDGQMVLQQAQLLIKLSNNVKHFGQRKAQQASTTAGYINTILLQIVSIARITIISVKTVWYIVAQPIIPVIIIWDLDAQKQPGIFHAKFVNMDINQLLLEQIDLVIVNIVFLQLLKLECARVNPYYEEHVRCLQINNAGTVTQGQWTGCKDGYVDSTRKVCVSNCGIGQYGVVTFNQRALIETSKCQLCDPNCYECTQDSTSCISCYNGYYLLTSSSTTTTGICKLKSGSISDTIYVAPVTSLNAQASTLQTGAYNTPFNSIQDAFSKAYEIGAPYVSAEIQIILKTGDHAMVRYFPSDFYVPSAYDKHSQTTKITLKTESGALQKVLYKLRDSWNFKVGAGLTIQNVYFEAIDSSEICVIPFGPSFFKFDISPQTMLKNPPTLNITQLYPPGFDPFFGVCSNTPGSSTPCFDLQIDKSTFQNFGYLKSRTSGANYVDPSYKLQYYGSIVDLDNFLGHIKITGSYFYKNTLKLDTCDVAFDMDQNILPLSDPYPSFGSTKSALQIRSLISITNYDDYQLDIIGNDFQKNTGTKGIIYIDSLPITLQGRVLIASNTFTLNAGYIDNSVLYIRARGPFGGSVYDMIPSYGNLFCTGYQIERNTFSKNFGCSNSVGGVIKFECVNFAQGQNEANDRYLMTQLNQATTAVSYKNIDFTTYIDNTQSTTYNGINYLIDLNKNTFSQNKYTENYYSHSAGLINVIGSPRTHFEGENFMGNGEMAKEVTTLYGSGIISAGSQEKSYSNMIQDSSFDLALLSKSLINVERTAQVTVLDCTFDGNWQMEPIFSDSRAQIIHFSEFYGQFIFDKNIIRNQIGMNNAYLTTQWLISISTANSLQKQGSNLPLFRFQTTDTVIFKDFLSQGSNFQKIYYYEDQLNTDQVMFFKISSLGYNYDAQQLLINDLVMSNIQCLKCTRSPFYLRSKETTFTNLQMASINDLAYTLNSKSTTPFFSFLLRKPYTDFYSAVVTETLKFIGASINKVYSGVDGRFLNIDYEFISTEMAPTSDQVFFESSSFIDIKSDGNGGFAKVNLNLIRINILDSTFSTIYAGFYLSSPAFGGIFYAQSLGQITLNNVQATNIFCPQSTLTNGGGRFIYLQQSANFLAVIQSSTFKCSSSAYVSTTVQSLITSGTYNQGSCIDISTDTFELDVTVTNSFFQNCFTAYESSAIKLQTSSVIKTLTLNSNTFQENAAISGGSIKCELCTMILIKNNFIKNLAQNGADLFISSPVTSIIIDSHYHQGSKSFTSGGSIYYQELAAVSTTFTINKQTGVQSLFQTTTSTGTGGFITFEILDSLTIIIQDSVFIDNIASQSGGMMFIKDSMVGSLSIQFSNIQITGSYSTSGNGGNTFVPSTTASTSISIIQSTITNTIANFLGGFMYIESFTSIDIQIDGSNINQGKSGSDGGVFYAKSQTLILQLFNSAQIIGSKSQSNGGVLYFQGDTSNIKILDNSQIINSSASINGGVLYIQSSMQNAILIDDASIYNSTATIGMGGFAYVEGNANTIDILNNALIYQSKSQQDGGSFYLQQSTGTLVSNILNSIITFSQSFTGNGGFLYQSGGTTITTTIKNSLINNIYSGLSGGFIYSSSGGLQTLVTQDSNFQNLTADGTGGLAFLQGSDSIFNIQTGTIIEKSSSAGSGGVFATEIAANTKIILDNANIISSSSNSLGGVFSSTGGVLSQIEMISQSQIQTSYALNGGGAIYSDCITTQVKLTSIKLFNLKTGNTGGVLFLEGQTNEVTLDQISITGSESQQNGGGFYLRGTVNHNFKIINNCIFEDFHASINGGFLYFDGPITTLNIDKGQFNKISSSMNGGVIYISSASISQSITIANSDFDVFQSRILGSFIFIEGDSNPLINLDVSFSTFSCQSLSMWDNWAILYNQIIAKLDANLNTIGDQVSREGSILYIKDTGDVVFNQCAMAQGKSRMNGGAVQGVGSGTARAFFTNCKNQLQYFESKQNGGFIQIDNPQLNFSSSNCTWNHLYAGGVGGFANGAQITAMSVSDCVLINITSGAAGSFLASDTPGLTFNISNCLIQCSPLFDASKVKSNLETGTSNTGSLFSISNAALIISQSNTFQNCYTANGGAIFKLSQSTFLDINSTYSNNAALLGGAFILTDVDATFQKTKFINNQGQQGGTIYMQGLSKLTFQDVSLIGSTSYLEGGFLYVSDNTNAIQSTVLIEGTTTLRNLYSKGNGGGIYLNAASSIFTISSSTAILNSHSDLSGGFIYNQKSSIIDIKFASITEVTSKLSGSIIYSVYSTVIKLDSSQFQCQLFPYVTNEPKLSNQENTYGGAFYFKDSVSITTKTIKVLNCYIGGIGGVFYLENTQLSDSGLSIYKFNAAQKGGFLFAKNSIITLQNSAFDNHQAFDGGLIYLSEQFTLNLDGISVQYIYAANNGGLIYVTENSNPIVSAIKFSNMLVLKDISAKQNGGSYYFDHSLLKVEMNSNIQLQNSKANLGNGGVFYLKKLKELQMLSIATSSSYQQFSVDKESYGSFMYSVAVDVILKLNRVIFSCFLNSYDYVTNLQYYLNHPLPKYQAQNAFYLLDAIEIQSQDNSYQNCYNMNEGGVFFLKTSTNRVNLIKLIESGSIYQYNQANYGGVIYCQTCDLQISGNTIFQYNYAKEGGVFYIKDSSPTLVQNSKFLENIVVNKGGIATFFENAGSLLPKVIINFQDCEFIFQEARVNGQGGAFYISSPHISDFNIKVLVIEDSYSSAFGGIIYVDNLVGTLNIEDSTFSNFSTPSTGFGSMVYSEGKDILLNIKTSTFQCRPAPNNLIVAQALNSLTSSYAGAVYFKNSLLGIYSFKNTFKTCFDCFEGSAYFIQKSKLIEEESKFISNQALNGGAIKCVDSTISIYKSEMSHNQADSGGAFEFENACEVIIDNSQFEQNQATSQGGIMSITNSKSGTIPSTTILIKNCQKFDGAKAKLGGLLYVNHPAITIVIQNVKMTGQEATISGGIAYITRGKILNITNSEATNFKAPNSQFLFSSSPDMQINIINSQVTCNTFYDHQVAIDQLSVLNLTSVSQNTIYMTGTGKIYSQQNTYKSCGILEEGAVFRINGDIDFYDKQSEFYENSAIFGGVISCTGCNIQLMKTKMHNNLAYKAGAIKLDSQAYLNAQYTNFYQNRATTVGGVIVALTDAYFDVIACDFINNTANYSSAIDALGSSQINYLTIQFCVFQDNSAYQNTISLNTAKAIINMTQFTDNDAVDKSKNIFLGFAQVKVYQCTFKAPFYKNKYLRIDQDETLGSFFNIILDVELEIEKTVFINGISYQGGAIFISGFSSILIKQSQFLNNIAKISGGAIYANGFKSLIIEDGSRLLNNQALSYGDDFYLSNSEYTFIIRDTIIENPNATTSVYAMGIQLEVIGSEFKNIYINEQSEKGAAIQCLNCRRMLISSSKFSNLRSQIGGAIFIQDVQLNKRSSDGYDKYSIIKTKFNNLTAYAGGAIYLSFPQNVWIADSIFNNCRSLNATASKAGSNVGSAGAIFYECGAEDTNCNLNITGFTNFTQNFAQKKGGAIHWNYYEPLISKNVFFEKNIAGWYGDSISSYSQNLKIISAEEYELQLEKIKAGEISQRKLEAYSKTNNSIRPQESQYQVNSVRSGGNIPQVFLAHVDKYGQIVGDDFESKLRVIVDSNSFVKDKNTLTYTPVLEGSQSFTTYAGVSQIDDLMFTGAPGYSYRLSFTSSGIDESLPENKKFQTKYNMSSIEYDFYVNLRECIEGEYFTQVGKCIYCEANIGFSLIKMVSPGECSPCPIERAFCEGGANLGPRPGYWRRTNTSSNFIKCMNPPACLGWFPNYKDGIYEPLGQCAKGYRGILCTQCIDNYSSTGNFQCSKCPDMVSNVIIMIAIIFGVGFALVMMVRSTLAGALEKKNAVSIYMKILMNHFQLILLVSSFNFSWPEEVTSFFSSSSPVAESSSQIFSIDCFMTGQGSSDDQSNLFRTFFLKLLAFALLPILLACASYGFWFLNQKIKKTEFQRGKAISTLVITMFIIHPNIVQYMFDDFNCKNVDGEQRIYKDLQTMCWSPIHTFWSYFVAMPSIVVWGLGIPAFAFVLLTRDRQKLNTLEIREKLGFLYNGYKHDFYYWEIVIMYRKIILIFIAVFIQNYGVMTQALIVFLLLIICLILNIKTKPFFLVVLNDLETLSLITSILSVYCGIYFVSNIPQEFQEDIPQEVKAGISLGKSTSLFFFAVILISNLLFFLYWILKFLSEVKVMLIKKFQKIYLCLFLCFDQQQLDKEINQQKVDEEHQLLRDQYMKSINNLKKLYDKGNIVLTQHLLERCQAYLSEDVFLEHIGWQKNIKIDEKELQRQERNNYINKMKEVEIKMKDRLAIKKKQQEHNDERVQPSQLLVDETKQLEVDTEFFEAGIKEEDYINHQDKLQRVNRQNLLTQEGDAMFQTLTSSQLNTQNSLIDNSQKYNENDTTILDVSYLENMPLKINKQKNLSKTVRKPNQDINMQKYAEINASKKTMDHDSQDSDQDVWNNDNILKNNYFTGKRDNNKEINKHLREGNIERFRKRKNKEKFNKKMIDEDYIDKSKISRKQIKQAADSTVKILPQCDVQGKSTQSHKETVGYNKIDHQDSKQFNKLNDSNQIDEEKIERELIQEVDTSKNESSMNDFEIENQINQMNFEFQIQDDKNQDQDDIEVFSDDQNIRKQKSKKVFNKMMSQSHTVFK</sequence>
<name>A0A078ADQ5_STYLE</name>
<keyword evidence="3" id="KW-1185">Reference proteome</keyword>
<evidence type="ECO:0000313" key="2">
    <source>
        <dbReference type="EMBL" id="CDW79966.1"/>
    </source>
</evidence>
<dbReference type="EMBL" id="CCKQ01008506">
    <property type="protein sequence ID" value="CDW79966.1"/>
    <property type="molecule type" value="Genomic_DNA"/>
</dbReference>
<feature type="transmembrane region" description="Helical" evidence="1">
    <location>
        <begin position="4144"/>
        <end position="4163"/>
    </location>
</feature>
<dbReference type="SMART" id="SM00261">
    <property type="entry name" value="FU"/>
    <property type="match status" value="1"/>
</dbReference>
<dbReference type="SUPFAM" id="SSF57184">
    <property type="entry name" value="Growth factor receptor domain"/>
    <property type="match status" value="1"/>
</dbReference>
<dbReference type="InterPro" id="IPR006626">
    <property type="entry name" value="PbH1"/>
</dbReference>
<feature type="transmembrane region" description="Helical" evidence="1">
    <location>
        <begin position="4175"/>
        <end position="4194"/>
    </location>
</feature>
<feature type="transmembrane region" description="Helical" evidence="1">
    <location>
        <begin position="4221"/>
        <end position="4240"/>
    </location>
</feature>
<feature type="transmembrane region" description="Helical" evidence="1">
    <location>
        <begin position="4014"/>
        <end position="4036"/>
    </location>
</feature>
<proteinExistence type="predicted"/>
<dbReference type="Gene3D" id="2.10.220.10">
    <property type="entry name" value="Hormone Receptor, Insulin-like Growth Factor Receptor 1, Chain A, domain 2"/>
    <property type="match status" value="1"/>
</dbReference>
<evidence type="ECO:0000313" key="3">
    <source>
        <dbReference type="Proteomes" id="UP000039865"/>
    </source>
</evidence>
<feature type="transmembrane region" description="Helical" evidence="1">
    <location>
        <begin position="3916"/>
        <end position="3934"/>
    </location>
</feature>
<feature type="transmembrane region" description="Helical" evidence="1">
    <location>
        <begin position="12"/>
        <end position="32"/>
    </location>
</feature>
<dbReference type="SMART" id="SM00710">
    <property type="entry name" value="PbH1"/>
    <property type="match status" value="15"/>
</dbReference>
<dbReference type="OrthoDB" id="293760at2759"/>
<feature type="transmembrane region" description="Helical" evidence="1">
    <location>
        <begin position="4065"/>
        <end position="4090"/>
    </location>
</feature>
<dbReference type="InterPro" id="IPR009030">
    <property type="entry name" value="Growth_fac_rcpt_cys_sf"/>
</dbReference>
<protein>
    <submittedName>
        <fullName evidence="2">Uncharacterized protein</fullName>
    </submittedName>
</protein>
<keyword evidence="1" id="KW-0472">Membrane</keyword>
<keyword evidence="1" id="KW-1133">Transmembrane helix</keyword>
<feature type="transmembrane region" description="Helical" evidence="1">
    <location>
        <begin position="80"/>
        <end position="98"/>
    </location>
</feature>
<dbReference type="CDD" id="cd00064">
    <property type="entry name" value="FU"/>
    <property type="match status" value="1"/>
</dbReference>
<dbReference type="Proteomes" id="UP000039865">
    <property type="component" value="Unassembled WGS sequence"/>
</dbReference>
<dbReference type="PANTHER" id="PTHR11319">
    <property type="entry name" value="G PROTEIN-COUPLED RECEPTOR-RELATED"/>
    <property type="match status" value="1"/>
</dbReference>
<dbReference type="InterPro" id="IPR006212">
    <property type="entry name" value="Furin_repeat"/>
</dbReference>
<reference evidence="2 3" key="1">
    <citation type="submission" date="2014-06" db="EMBL/GenBank/DDBJ databases">
        <authorList>
            <person name="Swart Estienne"/>
        </authorList>
    </citation>
    <scope>NUCLEOTIDE SEQUENCE [LARGE SCALE GENOMIC DNA]</scope>
    <source>
        <strain evidence="2 3">130c</strain>
    </source>
</reference>
<feature type="transmembrane region" description="Helical" evidence="1">
    <location>
        <begin position="3978"/>
        <end position="4002"/>
    </location>
</feature>